<dbReference type="InterPro" id="IPR001841">
    <property type="entry name" value="Znf_RING"/>
</dbReference>
<feature type="compositionally biased region" description="Basic and acidic residues" evidence="6">
    <location>
        <begin position="1"/>
        <end position="13"/>
    </location>
</feature>
<comment type="subcellular location">
    <subcellularLocation>
        <location evidence="1">Nucleus</location>
    </subcellularLocation>
</comment>
<dbReference type="GO" id="GO:0003712">
    <property type="term" value="F:transcription coregulator activity"/>
    <property type="evidence" value="ECO:0007669"/>
    <property type="project" value="TreeGrafter"/>
</dbReference>
<sequence length="1450" mass="165223">MNHEKDGDDESKSKAAVIETTETESKIEYEKQVKRGFIRGFDTDDEKENKMEKMEEDNGGIKEIEEGLLGKGESDSVEEETKKEDSIVTAKETVIVKRGRGRPKKKKMAVVLLENTNKMLNKVNQVEEDIEKGIEKKKMVEKREENGGIEENTNQMNKVNRVEEDMEKKREENGGIVEVKEGLVGKGESDSVECIKEDNCITKEMMKRGRGRPPHSDEQTRKKRGRPKKAVVPLEDTNKMDDVEEENESEMGIKKMKKGEENGTEETKEDLGNGELDSVECINEEIKGESSIAIETKRGRGRPKKPVLLHSVINKMNQVNEEEGEKLMCHHTASTDQTRRKRGTPQKVEILENTNKTNRVNQVEEKVRCHQCGKNDEEEYVCCTNCQAKVYCIGCIRTWYPKFSAEAIAQSCPFCRDNCNCIKCLRSCITPKNLKSQKMMMKNREENGIDGIKEGSGKRKRGNPEKSVLLENAKNKGRDIIDEQGRRKRGRPKKVLLAENKTKKGSDLSDEQTRIKRVRSEKVVLLEVTKKKGRDLSDEQTIRKRGRPKKVVLMEKTMMKSADLINEQTRRKRGRSKKMVLLESTKKKGRDEQTIRKRGRPKKSVLLEFTKKKGRDLSDEQTRKKRGRPKKVSEVEVEKKRCHQCKNGREEYVCCGKCKVKVYCLRCIRSWYPKYSAEVIAESCPFCRGNCNCKACLRSFKVLKNLKRQGMALDADEKLNSCKYMLRALLPILKQIYEEQDMERVAEANVQGVLVPDLEIKQTSCEPDDRFYCNNCSTSIVDFYRSCTNCSYDLCLNCCREIRAGSLHGDSRELITKHSDKQESGWQMGSNGSIPCLSKEVDACESGHLELKHILPENWVSELKQKAEELAEKYKLLDVPATPAQKCSCFNSAGSIDLGNSNLRISSYREDYDDNHLYCPSGRDMQHGDMEHFQKHWIKGEPVIVRNVVDLTDGLSWEPMVMWRALRQVTNPSKSKDPSSLTAKAIDCLNWCEFEINLKEFFRGYSEGRRHLNSWPEMLKLMDWPPSNFLEERLPRHGAEFISSLPYQGYTNPKSGFLNLATKLPEDAVKPDLGPKAYIAYGYGEELGRGDSVTKLHCDLSDAVNVLMHTGEVSLDARQRSAIKALKKTYKAQDEKELSVTSPESNFEASISGNGGSCAAPSNHEQTKADINRGEEEYFIAPCDPATNGSHVTQKDACEVQAVDSSDLVMDVKIQVDDNLASLETNETEMCMVHSGHKVLDTRDHVDKQHGETEVKENESKWSEEQSNLDRSETSNGGALWDIFRREDVPKLQEYLRKHSKEFRHINGSPVEKVIHPIYDQTFYLSAKHKRTLKEEFGIEPWTFIQELGEAVLIPAGCPHQVRNLKSCLKVAVDFVSPENVFECVRLTEDFRLLPKGHKANEDKLEVKKMTLHTISQVANELEQLIKSEDTKSTLSDPVPKLNPLTIEKP</sequence>
<dbReference type="InterPro" id="IPR045109">
    <property type="entry name" value="LSDs-like"/>
</dbReference>
<feature type="compositionally biased region" description="Basic and acidic residues" evidence="6">
    <location>
        <begin position="584"/>
        <end position="595"/>
    </location>
</feature>
<dbReference type="Pfam" id="PF02373">
    <property type="entry name" value="JmjC"/>
    <property type="match status" value="1"/>
</dbReference>
<feature type="region of interest" description="Disordered" evidence="6">
    <location>
        <begin position="44"/>
        <end position="86"/>
    </location>
</feature>
<dbReference type="Proteomes" id="UP001202328">
    <property type="component" value="Unassembled WGS sequence"/>
</dbReference>
<reference evidence="9" key="1">
    <citation type="submission" date="2022-04" db="EMBL/GenBank/DDBJ databases">
        <title>A functionally conserved STORR gene fusion in Papaver species that diverged 16.8 million years ago.</title>
        <authorList>
            <person name="Catania T."/>
        </authorList>
    </citation>
    <scope>NUCLEOTIDE SEQUENCE</scope>
    <source>
        <strain evidence="9">S-188037</strain>
    </source>
</reference>
<feature type="compositionally biased region" description="Basic and acidic residues" evidence="6">
    <location>
        <begin position="446"/>
        <end position="457"/>
    </location>
</feature>
<dbReference type="EMBL" id="JAJJMB010008687">
    <property type="protein sequence ID" value="KAI3921453.1"/>
    <property type="molecule type" value="Genomic_DNA"/>
</dbReference>
<keyword evidence="3" id="KW-0479">Metal-binding</keyword>
<dbReference type="PROSITE" id="PS50089">
    <property type="entry name" value="ZF_RING_2"/>
    <property type="match status" value="1"/>
</dbReference>
<feature type="region of interest" description="Disordered" evidence="6">
    <location>
        <begin position="1429"/>
        <end position="1450"/>
    </location>
</feature>
<evidence type="ECO:0000259" key="8">
    <source>
        <dbReference type="PROSITE" id="PS51184"/>
    </source>
</evidence>
<dbReference type="PROSITE" id="PS51184">
    <property type="entry name" value="JMJC"/>
    <property type="match status" value="1"/>
</dbReference>
<feature type="region of interest" description="Disordered" evidence="6">
    <location>
        <begin position="202"/>
        <end position="273"/>
    </location>
</feature>
<dbReference type="SMART" id="SM00384">
    <property type="entry name" value="AT_hook"/>
    <property type="match status" value="9"/>
</dbReference>
<feature type="region of interest" description="Disordered" evidence="6">
    <location>
        <begin position="1137"/>
        <end position="1166"/>
    </location>
</feature>
<name>A0AAD4XIT4_9MAGN</name>
<feature type="compositionally biased region" description="Basic and acidic residues" evidence="6">
    <location>
        <begin position="258"/>
        <end position="271"/>
    </location>
</feature>
<keyword evidence="4" id="KW-0539">Nucleus</keyword>
<evidence type="ECO:0000256" key="6">
    <source>
        <dbReference type="SAM" id="MobiDB-lite"/>
    </source>
</evidence>
<feature type="region of interest" description="Disordered" evidence="6">
    <location>
        <begin position="446"/>
        <end position="513"/>
    </location>
</feature>
<organism evidence="9 10">
    <name type="scientific">Papaver atlanticum</name>
    <dbReference type="NCBI Taxonomy" id="357466"/>
    <lineage>
        <taxon>Eukaryota</taxon>
        <taxon>Viridiplantae</taxon>
        <taxon>Streptophyta</taxon>
        <taxon>Embryophyta</taxon>
        <taxon>Tracheophyta</taxon>
        <taxon>Spermatophyta</taxon>
        <taxon>Magnoliopsida</taxon>
        <taxon>Ranunculales</taxon>
        <taxon>Papaveraceae</taxon>
        <taxon>Papaveroideae</taxon>
        <taxon>Papaver</taxon>
    </lineage>
</organism>
<protein>
    <submittedName>
        <fullName evidence="9">Uncharacterized protein</fullName>
    </submittedName>
</protein>
<dbReference type="Gene3D" id="2.60.120.650">
    <property type="entry name" value="Cupin"/>
    <property type="match status" value="2"/>
</dbReference>
<dbReference type="GO" id="GO:0000785">
    <property type="term" value="C:chromatin"/>
    <property type="evidence" value="ECO:0007669"/>
    <property type="project" value="TreeGrafter"/>
</dbReference>
<evidence type="ECO:0000313" key="10">
    <source>
        <dbReference type="Proteomes" id="UP001202328"/>
    </source>
</evidence>
<keyword evidence="10" id="KW-1185">Reference proteome</keyword>
<evidence type="ECO:0000313" key="9">
    <source>
        <dbReference type="EMBL" id="KAI3921453.1"/>
    </source>
</evidence>
<dbReference type="GO" id="GO:0008270">
    <property type="term" value="F:zinc ion binding"/>
    <property type="evidence" value="ECO:0007669"/>
    <property type="project" value="UniProtKB-KW"/>
</dbReference>
<gene>
    <name evidence="9" type="ORF">MKW98_013387</name>
</gene>
<dbReference type="SMART" id="SM00558">
    <property type="entry name" value="JmjC"/>
    <property type="match status" value="1"/>
</dbReference>
<feature type="region of interest" description="Disordered" evidence="6">
    <location>
        <begin position="139"/>
        <end position="174"/>
    </location>
</feature>
<evidence type="ECO:0000256" key="3">
    <source>
        <dbReference type="ARBA" id="ARBA00022723"/>
    </source>
</evidence>
<dbReference type="PANTHER" id="PTHR12549:SF11">
    <property type="entry name" value="LYSINE-SPECIFIC DEMETHYLASE JMJ25"/>
    <property type="match status" value="1"/>
</dbReference>
<accession>A0AAD4XIT4</accession>
<feature type="region of interest" description="Disordered" evidence="6">
    <location>
        <begin position="1248"/>
        <end position="1274"/>
    </location>
</feature>
<proteinExistence type="inferred from homology"/>
<comment type="caution">
    <text evidence="9">The sequence shown here is derived from an EMBL/GenBank/DDBJ whole genome shotgun (WGS) entry which is preliminary data.</text>
</comment>
<feature type="region of interest" description="Disordered" evidence="6">
    <location>
        <begin position="563"/>
        <end position="607"/>
    </location>
</feature>
<evidence type="ECO:0000256" key="5">
    <source>
        <dbReference type="PROSITE-ProRule" id="PRU00175"/>
    </source>
</evidence>
<feature type="compositionally biased region" description="Basic and acidic residues" evidence="6">
    <location>
        <begin position="1248"/>
        <end position="1273"/>
    </location>
</feature>
<dbReference type="GO" id="GO:0006357">
    <property type="term" value="P:regulation of transcription by RNA polymerase II"/>
    <property type="evidence" value="ECO:0007669"/>
    <property type="project" value="TreeGrafter"/>
</dbReference>
<feature type="compositionally biased region" description="Polar residues" evidence="6">
    <location>
        <begin position="1139"/>
        <end position="1152"/>
    </location>
</feature>
<dbReference type="PRINTS" id="PR00929">
    <property type="entry name" value="ATHOOK"/>
</dbReference>
<feature type="compositionally biased region" description="Basic and acidic residues" evidence="6">
    <location>
        <begin position="160"/>
        <end position="174"/>
    </location>
</feature>
<dbReference type="InterPro" id="IPR017956">
    <property type="entry name" value="AT_hook_DNA-bd_motif"/>
</dbReference>
<comment type="similarity">
    <text evidence="2">Belongs to the JARID1 histone demethylase family.</text>
</comment>
<evidence type="ECO:0000259" key="7">
    <source>
        <dbReference type="PROSITE" id="PS50089"/>
    </source>
</evidence>
<feature type="region of interest" description="Disordered" evidence="6">
    <location>
        <begin position="1"/>
        <end position="24"/>
    </location>
</feature>
<dbReference type="GO" id="GO:0032454">
    <property type="term" value="F:histone H3K9 demethylase activity"/>
    <property type="evidence" value="ECO:0007669"/>
    <property type="project" value="InterPro"/>
</dbReference>
<evidence type="ECO:0000256" key="4">
    <source>
        <dbReference type="ARBA" id="ARBA00023242"/>
    </source>
</evidence>
<evidence type="ECO:0000256" key="2">
    <source>
        <dbReference type="ARBA" id="ARBA00006801"/>
    </source>
</evidence>
<dbReference type="PANTHER" id="PTHR12549">
    <property type="entry name" value="JMJC DOMAIN-CONTAINING HISTONE DEMETHYLATION PROTEIN"/>
    <property type="match status" value="1"/>
</dbReference>
<dbReference type="GO" id="GO:0031490">
    <property type="term" value="F:chromatin DNA binding"/>
    <property type="evidence" value="ECO:0007669"/>
    <property type="project" value="TreeGrafter"/>
</dbReference>
<feature type="compositionally biased region" description="Basic and acidic residues" evidence="6">
    <location>
        <begin position="500"/>
        <end position="513"/>
    </location>
</feature>
<keyword evidence="5" id="KW-0862">Zinc</keyword>
<dbReference type="InterPro" id="IPR003347">
    <property type="entry name" value="JmjC_dom"/>
</dbReference>
<feature type="domain" description="JmjC" evidence="8">
    <location>
        <begin position="1053"/>
        <end position="1392"/>
    </location>
</feature>
<feature type="domain" description="RING-type" evidence="7">
    <location>
        <begin position="369"/>
        <end position="416"/>
    </location>
</feature>
<keyword evidence="5" id="KW-0863">Zinc-finger</keyword>
<feature type="compositionally biased region" description="Basic and acidic residues" evidence="6">
    <location>
        <begin position="473"/>
        <end position="485"/>
    </location>
</feature>
<evidence type="ECO:0000256" key="1">
    <source>
        <dbReference type="ARBA" id="ARBA00004123"/>
    </source>
</evidence>
<dbReference type="FunFam" id="2.60.120.650:FF:000033">
    <property type="entry name" value="Transcription factor jumonji (JmjC) domain-containing protein"/>
    <property type="match status" value="1"/>
</dbReference>
<dbReference type="GO" id="GO:0000118">
    <property type="term" value="C:histone deacetylase complex"/>
    <property type="evidence" value="ECO:0007669"/>
    <property type="project" value="TreeGrafter"/>
</dbReference>
<dbReference type="SUPFAM" id="SSF51197">
    <property type="entry name" value="Clavaminate synthase-like"/>
    <property type="match status" value="1"/>
</dbReference>